<keyword evidence="1" id="KW-1133">Transmembrane helix</keyword>
<dbReference type="EMBL" id="JAGEOJ010000006">
    <property type="protein sequence ID" value="MBO2448722.1"/>
    <property type="molecule type" value="Genomic_DNA"/>
</dbReference>
<proteinExistence type="predicted"/>
<evidence type="ECO:0000256" key="1">
    <source>
        <dbReference type="SAM" id="Phobius"/>
    </source>
</evidence>
<keyword evidence="1" id="KW-0472">Membrane</keyword>
<reference evidence="2" key="1">
    <citation type="submission" date="2021-03" db="EMBL/GenBank/DDBJ databases">
        <authorList>
            <person name="Kanchanasin P."/>
            <person name="Saeng-In P."/>
            <person name="Phongsopitanun W."/>
            <person name="Yuki M."/>
            <person name="Kudo T."/>
            <person name="Ohkuma M."/>
            <person name="Tanasupawat S."/>
        </authorList>
    </citation>
    <scope>NUCLEOTIDE SEQUENCE</scope>
    <source>
        <strain evidence="2">GKU 128</strain>
    </source>
</reference>
<dbReference type="Proteomes" id="UP000669179">
    <property type="component" value="Unassembled WGS sequence"/>
</dbReference>
<keyword evidence="3" id="KW-1185">Reference proteome</keyword>
<keyword evidence="1" id="KW-0812">Transmembrane</keyword>
<organism evidence="2 3">
    <name type="scientific">Actinomadura barringtoniae</name>
    <dbReference type="NCBI Taxonomy" id="1427535"/>
    <lineage>
        <taxon>Bacteria</taxon>
        <taxon>Bacillati</taxon>
        <taxon>Actinomycetota</taxon>
        <taxon>Actinomycetes</taxon>
        <taxon>Streptosporangiales</taxon>
        <taxon>Thermomonosporaceae</taxon>
        <taxon>Actinomadura</taxon>
    </lineage>
</organism>
<name>A0A939P9N9_9ACTN</name>
<comment type="caution">
    <text evidence="2">The sequence shown here is derived from an EMBL/GenBank/DDBJ whole genome shotgun (WGS) entry which is preliminary data.</text>
</comment>
<evidence type="ECO:0000313" key="3">
    <source>
        <dbReference type="Proteomes" id="UP000669179"/>
    </source>
</evidence>
<protein>
    <submittedName>
        <fullName evidence="2">Conjugal transfer protein</fullName>
    </submittedName>
</protein>
<dbReference type="RefSeq" id="WP_208256383.1">
    <property type="nucleotide sequence ID" value="NZ_JAGEOJ010000006.1"/>
</dbReference>
<feature type="transmembrane region" description="Helical" evidence="1">
    <location>
        <begin position="33"/>
        <end position="54"/>
    </location>
</feature>
<accession>A0A939P9N9</accession>
<sequence length="307" mass="32050">MPQAERMAERLRRVLPGGVDLGTQLGRAQLVRAGVWAALIVLALSAVAALFTAAHAVRLAARLADANVSGMAAGPTGWAESYVSTYVSAGEGTEDRLRPFLADPPQLEARPNGLRSVRTWVVDAQQVRAGYWSVTVAADLEGPKQRGRFAALGTRYFRVGVVAAGGGFAAADLPAVVSAPVRVPLPPPLYGGPPLDLGDPMVDAVAHFLDAYLVGRGELVRYVAAEAGLAPVVPVPFIRAEVVRVTAATSVGVAREAKAILAQVRAVDAGGRVQLLAYALRMATRGGQWVVAAMDAAPLLAQGDRVR</sequence>
<evidence type="ECO:0000313" key="2">
    <source>
        <dbReference type="EMBL" id="MBO2448722.1"/>
    </source>
</evidence>
<dbReference type="InterPro" id="IPR024735">
    <property type="entry name" value="TcpC"/>
</dbReference>
<dbReference type="AlphaFoldDB" id="A0A939P9N9"/>
<dbReference type="Pfam" id="PF12642">
    <property type="entry name" value="TpcC"/>
    <property type="match status" value="1"/>
</dbReference>
<gene>
    <name evidence="2" type="ORF">J4573_16590</name>
</gene>